<comment type="caution">
    <text evidence="2">The sequence shown here is derived from an EMBL/GenBank/DDBJ whole genome shotgun (WGS) entry which is preliminary data.</text>
</comment>
<feature type="compositionally biased region" description="Basic residues" evidence="1">
    <location>
        <begin position="195"/>
        <end position="207"/>
    </location>
</feature>
<gene>
    <name evidence="2" type="ORF">H2204_011045</name>
</gene>
<keyword evidence="3" id="KW-1185">Reference proteome</keyword>
<evidence type="ECO:0000313" key="2">
    <source>
        <dbReference type="EMBL" id="KAJ9623859.1"/>
    </source>
</evidence>
<dbReference type="EMBL" id="JAPDRN010000097">
    <property type="protein sequence ID" value="KAJ9623859.1"/>
    <property type="molecule type" value="Genomic_DNA"/>
</dbReference>
<protein>
    <submittedName>
        <fullName evidence="2">Uncharacterized protein</fullName>
    </submittedName>
</protein>
<reference evidence="2" key="1">
    <citation type="submission" date="2022-10" db="EMBL/GenBank/DDBJ databases">
        <title>Culturing micro-colonial fungi from biological soil crusts in the Mojave desert and describing Neophaeococcomyces mojavensis, and introducing the new genera and species Taxawa tesnikishii.</title>
        <authorList>
            <person name="Kurbessoian T."/>
            <person name="Stajich J.E."/>
        </authorList>
    </citation>
    <scope>NUCLEOTIDE SEQUENCE</scope>
    <source>
        <strain evidence="2">TK_35</strain>
    </source>
</reference>
<evidence type="ECO:0000256" key="1">
    <source>
        <dbReference type="SAM" id="MobiDB-lite"/>
    </source>
</evidence>
<feature type="compositionally biased region" description="Low complexity" evidence="1">
    <location>
        <begin position="215"/>
        <end position="238"/>
    </location>
</feature>
<feature type="region of interest" description="Disordered" evidence="1">
    <location>
        <begin position="152"/>
        <end position="243"/>
    </location>
</feature>
<feature type="compositionally biased region" description="Low complexity" evidence="1">
    <location>
        <begin position="155"/>
        <end position="168"/>
    </location>
</feature>
<dbReference type="AlphaFoldDB" id="A0AA39CTN1"/>
<name>A0AA39CTN1_9EURO</name>
<sequence>MSGVGEALAIVSCVAGLIQACDAGARIVRQIKARRQAHDALPPSDLLEESMEKGKKEIEQALAKGNEQFGPTFEKGDTIAIIALLKITVDTQNALLEGLAQARVDDSVIDFEECIDASAQSRLNAVIELQSLERRMLAQEIERKRNVLLLQQQESAPPTARATASAVVSDPRSSLQQPIAAQQPEQPPSSPSQQKNKKSHTFGRILRRKETDPQVSRSSEVTTSSVSPVPDTSPRSSSQPEAQFQLQDTAISNSSTAIWSSPSSRSSVGTFDLALQHTRPPVHLNNEREHVSTVSRQSTSLSTFSAVTNLSTASNVYPITNFGGCCKYAYDLRQGSTKKALCRILFGTYHTEVAYKCASIKCSFTSRAIKRNNGYQIDDRVRQFAEGVRYRWLFLAKSHVQQHRDQEQPTFRCLICTLLGDDSGMFEGIKSLLAHVADHQGAILGGSQLQGPIIFSNHGAAPASENDFDISLTQPTSTTIAAEPLRHGAAIVVAASVPMNRSVESAMLLKEIASTTTYETYDDDDDENPWVTEGR</sequence>
<evidence type="ECO:0000313" key="3">
    <source>
        <dbReference type="Proteomes" id="UP001172681"/>
    </source>
</evidence>
<dbReference type="Proteomes" id="UP001172681">
    <property type="component" value="Unassembled WGS sequence"/>
</dbReference>
<accession>A0AA39CTN1</accession>
<organism evidence="2 3">
    <name type="scientific">Knufia peltigerae</name>
    <dbReference type="NCBI Taxonomy" id="1002370"/>
    <lineage>
        <taxon>Eukaryota</taxon>
        <taxon>Fungi</taxon>
        <taxon>Dikarya</taxon>
        <taxon>Ascomycota</taxon>
        <taxon>Pezizomycotina</taxon>
        <taxon>Eurotiomycetes</taxon>
        <taxon>Chaetothyriomycetidae</taxon>
        <taxon>Chaetothyriales</taxon>
        <taxon>Trichomeriaceae</taxon>
        <taxon>Knufia</taxon>
    </lineage>
</organism>
<proteinExistence type="predicted"/>